<dbReference type="STRING" id="1300222.I532_05250"/>
<feature type="transmembrane region" description="Helical" evidence="2">
    <location>
        <begin position="532"/>
        <end position="551"/>
    </location>
</feature>
<feature type="transmembrane region" description="Helical" evidence="2">
    <location>
        <begin position="428"/>
        <end position="448"/>
    </location>
</feature>
<dbReference type="EMBL" id="APBN01000002">
    <property type="protein sequence ID" value="EMT53392.1"/>
    <property type="molecule type" value="Genomic_DNA"/>
</dbReference>
<dbReference type="PANTHER" id="PTHR32063">
    <property type="match status" value="1"/>
</dbReference>
<feature type="transmembrane region" description="Helical" evidence="2">
    <location>
        <begin position="987"/>
        <end position="1013"/>
    </location>
</feature>
<dbReference type="GO" id="GO:0042910">
    <property type="term" value="F:xenobiotic transmembrane transporter activity"/>
    <property type="evidence" value="ECO:0007669"/>
    <property type="project" value="TreeGrafter"/>
</dbReference>
<reference evidence="3 4" key="1">
    <citation type="submission" date="2013-03" db="EMBL/GenBank/DDBJ databases">
        <title>Assembly of a new bacterial strain Brevibacillus borstelensis AK1.</title>
        <authorList>
            <person name="Rajan I."/>
            <person name="PoliReddy D."/>
            <person name="Sugumar T."/>
            <person name="Rathinam K."/>
            <person name="Alqarawi S."/>
            <person name="Khalil A.B."/>
            <person name="Sivakumar N."/>
        </authorList>
    </citation>
    <scope>NUCLEOTIDE SEQUENCE [LARGE SCALE GENOMIC DNA]</scope>
    <source>
        <strain evidence="3 4">AK1</strain>
    </source>
</reference>
<feature type="transmembrane region" description="Helical" evidence="2">
    <location>
        <begin position="880"/>
        <end position="901"/>
    </location>
</feature>
<keyword evidence="2" id="KW-0812">Transmembrane</keyword>
<dbReference type="Gene3D" id="1.20.1640.10">
    <property type="entry name" value="Multidrug efflux transporter AcrB transmembrane domain"/>
    <property type="match status" value="2"/>
</dbReference>
<dbReference type="SUPFAM" id="SSF82693">
    <property type="entry name" value="Multidrug efflux transporter AcrB pore domain, PN1, PN2, PC1 and PC2 subdomains"/>
    <property type="match status" value="3"/>
</dbReference>
<name>M8DIY0_9BACL</name>
<feature type="region of interest" description="Disordered" evidence="1">
    <location>
        <begin position="1023"/>
        <end position="1042"/>
    </location>
</feature>
<dbReference type="Gene3D" id="3.30.70.1320">
    <property type="entry name" value="Multidrug efflux transporter AcrB pore domain like"/>
    <property type="match status" value="1"/>
</dbReference>
<dbReference type="InterPro" id="IPR027463">
    <property type="entry name" value="AcrB_DN_DC_subdom"/>
</dbReference>
<dbReference type="OrthoDB" id="9757876at2"/>
<evidence type="ECO:0000256" key="2">
    <source>
        <dbReference type="SAM" id="Phobius"/>
    </source>
</evidence>
<feature type="transmembrane region" description="Helical" evidence="2">
    <location>
        <begin position="383"/>
        <end position="408"/>
    </location>
</feature>
<feature type="transmembrane region" description="Helical" evidence="2">
    <location>
        <begin position="913"/>
        <end position="935"/>
    </location>
</feature>
<keyword evidence="4" id="KW-1185">Reference proteome</keyword>
<dbReference type="PRINTS" id="PR00702">
    <property type="entry name" value="ACRIFLAVINRP"/>
</dbReference>
<feature type="compositionally biased region" description="Basic residues" evidence="1">
    <location>
        <begin position="1023"/>
        <end position="1034"/>
    </location>
</feature>
<proteinExistence type="predicted"/>
<dbReference type="Gene3D" id="3.30.2090.10">
    <property type="entry name" value="Multidrug efflux transporter AcrB TolC docking domain, DN and DC subdomains"/>
    <property type="match status" value="2"/>
</dbReference>
<feature type="transmembrane region" description="Helical" evidence="2">
    <location>
        <begin position="956"/>
        <end position="975"/>
    </location>
</feature>
<evidence type="ECO:0000256" key="1">
    <source>
        <dbReference type="SAM" id="MobiDB-lite"/>
    </source>
</evidence>
<feature type="transmembrane region" description="Helical" evidence="2">
    <location>
        <begin position="855"/>
        <end position="873"/>
    </location>
</feature>
<dbReference type="RefSeq" id="WP_003386850.1">
    <property type="nucleotide sequence ID" value="NZ_APBN01000002.1"/>
</dbReference>
<dbReference type="AlphaFoldDB" id="M8DIY0"/>
<feature type="transmembrane region" description="Helical" evidence="2">
    <location>
        <begin position="12"/>
        <end position="33"/>
    </location>
</feature>
<feature type="transmembrane region" description="Helical" evidence="2">
    <location>
        <begin position="460"/>
        <end position="479"/>
    </location>
</feature>
<dbReference type="SUPFAM" id="SSF82714">
    <property type="entry name" value="Multidrug efflux transporter AcrB TolC docking domain, DN and DC subdomains"/>
    <property type="match status" value="2"/>
</dbReference>
<dbReference type="InterPro" id="IPR001036">
    <property type="entry name" value="Acrflvin-R"/>
</dbReference>
<dbReference type="Gene3D" id="3.30.70.1430">
    <property type="entry name" value="Multidrug efflux transporter AcrB pore domain"/>
    <property type="match status" value="2"/>
</dbReference>
<sequence length="1042" mass="111785">MNLSALSIKRPVTMIMLTVAMIIFGFVSLPRLAIDLMPELNFPVAVVVTSVDGGSPSEVEKLVTKPIENALGTVADLDSISSVSMQGASQVILFFNWGTDLDQATLNMRDKVDQVRGILPDSAHAPRVLRIDPNSQPILTYALTGEQDVNQLKKIAEDVIQSRLERIDGVASVSIGGGQGRVVDVTLDPAKLSAYGLTLEQIQQAIGSNNISGTAGSVREGDGKMNIRVQGEFASVDQIAMTPIPVGSSSIRLKDIATVEDTLESITQLNYVNGQPSLGLSITKASGGNTIEVADNVKKEMEKLKKDLPENIVVTNTMDTSTYIKDSIYTTAEHALLGGGIGIIMLFFFLGSFQSMLIATIVLPVSIVATFLLMYMTGQTINLISLSGLTLGLGSLIDFAVVILENIFRQREKGKSMMEAALVGSKEVGNAVMASALAQICVFLPIAMTEGIASELFGPLALTVVYSHIAALVFSLMLVPMMSSRILKKVPHHGDMKGYRGVNPVKWFNIGFKRVENGYRGLLKWSLGHRKTVLFVTIGTMIGSLLLTPMIGAEFMPAMDEGQVSISIKMPNGTIVEETEKVAKQIEEIASKVPELKTLSTSIGSSGSPIAATATSNRASVTLLLVDVTERTRSSSDIAIDLQKQVASIPGAEITVSSSQGFATGSPVELTLRGDDLAVLQDIGGIIKEQIKSIPGTANVATSMEDTLQEYEVLVDAEKASMYGLTTGQILSSVRTSFQGQTVTKYRTGDDEIDVKIKLPESYQEDINYLKNLRISAPGGAQVALSSVATISKVEVPLAINRSNLSREIKITSDLAGRDLNSVTRDIQAKLSKLTLPDGYKVDFGGQSEDMAESFASLGLAIILSVVLVYMVMAGQFESFYTPFIIMFSVPPTVTGVLLGLLVTATPLSVSVLIGYILLIGLVVNNAIVLIDYVNQLRAKGHSLHEAILEAGPIRLRPILMTTMTTILAIGPLAFATGSGSESQAPMAITVIFGLSFSTLITLVLVPVVTTLFDDFGKKLRDRRNRKREKRKQKQSVPVIES</sequence>
<accession>M8DIY0</accession>
<keyword evidence="2" id="KW-1133">Transmembrane helix</keyword>
<gene>
    <name evidence="3" type="ORF">I532_05250</name>
</gene>
<dbReference type="PANTHER" id="PTHR32063:SF0">
    <property type="entry name" value="SWARMING MOTILITY PROTEIN SWRC"/>
    <property type="match status" value="1"/>
</dbReference>
<organism evidence="3 4">
    <name type="scientific">Brevibacillus borstelensis AK1</name>
    <dbReference type="NCBI Taxonomy" id="1300222"/>
    <lineage>
        <taxon>Bacteria</taxon>
        <taxon>Bacillati</taxon>
        <taxon>Bacillota</taxon>
        <taxon>Bacilli</taxon>
        <taxon>Bacillales</taxon>
        <taxon>Paenibacillaceae</taxon>
        <taxon>Brevibacillus</taxon>
    </lineage>
</organism>
<dbReference type="Proteomes" id="UP000012081">
    <property type="component" value="Unassembled WGS sequence"/>
</dbReference>
<evidence type="ECO:0000313" key="4">
    <source>
        <dbReference type="Proteomes" id="UP000012081"/>
    </source>
</evidence>
<dbReference type="GO" id="GO:0005886">
    <property type="term" value="C:plasma membrane"/>
    <property type="evidence" value="ECO:0007669"/>
    <property type="project" value="TreeGrafter"/>
</dbReference>
<keyword evidence="2" id="KW-0472">Membrane</keyword>
<feature type="transmembrane region" description="Helical" evidence="2">
    <location>
        <begin position="328"/>
        <end position="350"/>
    </location>
</feature>
<comment type="caution">
    <text evidence="3">The sequence shown here is derived from an EMBL/GenBank/DDBJ whole genome shotgun (WGS) entry which is preliminary data.</text>
</comment>
<feature type="transmembrane region" description="Helical" evidence="2">
    <location>
        <begin position="357"/>
        <end position="377"/>
    </location>
</feature>
<dbReference type="Pfam" id="PF00873">
    <property type="entry name" value="ACR_tran"/>
    <property type="match status" value="1"/>
</dbReference>
<dbReference type="Gene3D" id="3.30.70.1440">
    <property type="entry name" value="Multidrug efflux transporter AcrB pore domain"/>
    <property type="match status" value="1"/>
</dbReference>
<dbReference type="PATRIC" id="fig|1300222.3.peg.1074"/>
<dbReference type="SUPFAM" id="SSF82866">
    <property type="entry name" value="Multidrug efflux transporter AcrB transmembrane domain"/>
    <property type="match status" value="2"/>
</dbReference>
<evidence type="ECO:0000313" key="3">
    <source>
        <dbReference type="EMBL" id="EMT53392.1"/>
    </source>
</evidence>
<protein>
    <submittedName>
        <fullName evidence="3">Efflux system</fullName>
    </submittedName>
</protein>